<dbReference type="SUPFAM" id="SSF50475">
    <property type="entry name" value="FMN-binding split barrel"/>
    <property type="match status" value="1"/>
</dbReference>
<gene>
    <name evidence="1" type="ORF">ACD_2C00001G0012</name>
</gene>
<accession>K2G7J1</accession>
<dbReference type="EMBL" id="AMFJ01000001">
    <property type="protein sequence ID" value="EKE30362.1"/>
    <property type="molecule type" value="Genomic_DNA"/>
</dbReference>
<dbReference type="Gene3D" id="2.30.110.10">
    <property type="entry name" value="Electron Transport, Fmn-binding Protein, Chain A"/>
    <property type="match status" value="1"/>
</dbReference>
<dbReference type="AlphaFoldDB" id="K2G7J1"/>
<reference evidence="1" key="1">
    <citation type="journal article" date="2012" name="Science">
        <title>Fermentation, hydrogen, and sulfur metabolism in multiple uncultivated bacterial phyla.</title>
        <authorList>
            <person name="Wrighton K.C."/>
            <person name="Thomas B.C."/>
            <person name="Sharon I."/>
            <person name="Miller C.S."/>
            <person name="Castelle C.J."/>
            <person name="VerBerkmoes N.C."/>
            <person name="Wilkins M.J."/>
            <person name="Hettich R.L."/>
            <person name="Lipton M.S."/>
            <person name="Williams K.H."/>
            <person name="Long P.E."/>
            <person name="Banfield J.F."/>
        </authorList>
    </citation>
    <scope>NUCLEOTIDE SEQUENCE [LARGE SCALE GENOMIC DNA]</scope>
</reference>
<organism evidence="1">
    <name type="scientific">uncultured bacterium</name>
    <name type="common">gcode 4</name>
    <dbReference type="NCBI Taxonomy" id="1234023"/>
    <lineage>
        <taxon>Bacteria</taxon>
        <taxon>environmental samples</taxon>
    </lineage>
</organism>
<proteinExistence type="predicted"/>
<sequence length="118" mass="13532">MENWKNNFKKDSELILSTSSSSGEPHSIIAISLWFVGGMLLLSDCQMKTTIGNLLDNPRISIIWWYFRIKWEVRITSSGEYFEICKAENEGSQYVPKHAICVRISEVCNLDDGELLQL</sequence>
<comment type="caution">
    <text evidence="1">The sequence shown here is derived from an EMBL/GenBank/DDBJ whole genome shotgun (WGS) entry which is preliminary data.</text>
</comment>
<evidence type="ECO:0008006" key="2">
    <source>
        <dbReference type="Google" id="ProtNLM"/>
    </source>
</evidence>
<name>K2G7J1_9BACT</name>
<dbReference type="InterPro" id="IPR012349">
    <property type="entry name" value="Split_barrel_FMN-bd"/>
</dbReference>
<evidence type="ECO:0000313" key="1">
    <source>
        <dbReference type="EMBL" id="EKE30362.1"/>
    </source>
</evidence>
<protein>
    <recommendedName>
        <fullName evidence="2">Pyridoxamine 5'-phosphate oxidase putative domain-containing protein</fullName>
    </recommendedName>
</protein>